<dbReference type="eggNOG" id="COG2518">
    <property type="taxonomic scope" value="Bacteria"/>
</dbReference>
<dbReference type="HAMAP" id="MF_00090">
    <property type="entry name" value="PIMT"/>
    <property type="match status" value="1"/>
</dbReference>
<dbReference type="NCBIfam" id="TIGR00080">
    <property type="entry name" value="pimt"/>
    <property type="match status" value="1"/>
</dbReference>
<keyword evidence="3 7" id="KW-0963">Cytoplasm</keyword>
<reference evidence="8 9" key="1">
    <citation type="submission" date="2008-07" db="EMBL/GenBank/DDBJ databases">
        <title>Complete sequence of Geobacter bemidjiensis BEM.</title>
        <authorList>
            <consortium name="US DOE Joint Genome Institute"/>
            <person name="Lucas S."/>
            <person name="Copeland A."/>
            <person name="Lapidus A."/>
            <person name="Glavina del Rio T."/>
            <person name="Dalin E."/>
            <person name="Tice H."/>
            <person name="Bruce D."/>
            <person name="Goodwin L."/>
            <person name="Pitluck S."/>
            <person name="Kiss H."/>
            <person name="Brettin T."/>
            <person name="Detter J.C."/>
            <person name="Han C."/>
            <person name="Kuske C.R."/>
            <person name="Schmutz J."/>
            <person name="Larimer F."/>
            <person name="Land M."/>
            <person name="Hauser L."/>
            <person name="Kyrpides N."/>
            <person name="Lykidis A."/>
            <person name="Lovley D."/>
            <person name="Richardson P."/>
        </authorList>
    </citation>
    <scope>NUCLEOTIDE SEQUENCE [LARGE SCALE GENOMIC DNA]</scope>
    <source>
        <strain evidence="9">ATCC BAA-1014 / DSM 16622 / JCM 12645 / Bem</strain>
    </source>
</reference>
<dbReference type="NCBIfam" id="NF001453">
    <property type="entry name" value="PRK00312.1"/>
    <property type="match status" value="1"/>
</dbReference>
<dbReference type="CDD" id="cd02440">
    <property type="entry name" value="AdoMet_MTases"/>
    <property type="match status" value="1"/>
</dbReference>
<evidence type="ECO:0000256" key="4">
    <source>
        <dbReference type="ARBA" id="ARBA00022603"/>
    </source>
</evidence>
<evidence type="ECO:0000313" key="9">
    <source>
        <dbReference type="Proteomes" id="UP000008825"/>
    </source>
</evidence>
<comment type="function">
    <text evidence="7">Catalyzes the methyl esterification of L-isoaspartyl residues in peptides and proteins that result from spontaneous decomposition of normal L-aspartyl and L-asparaginyl residues. It plays a role in the repair and/or degradation of damaged proteins.</text>
</comment>
<dbReference type="RefSeq" id="WP_012531115.1">
    <property type="nucleotide sequence ID" value="NC_011146.1"/>
</dbReference>
<dbReference type="Proteomes" id="UP000008825">
    <property type="component" value="Chromosome"/>
</dbReference>
<dbReference type="InterPro" id="IPR000682">
    <property type="entry name" value="PCMT"/>
</dbReference>
<dbReference type="Gene3D" id="3.40.50.150">
    <property type="entry name" value="Vaccinia Virus protein VP39"/>
    <property type="match status" value="1"/>
</dbReference>
<dbReference type="EC" id="2.1.1.77" evidence="7"/>
<dbReference type="PROSITE" id="PS01279">
    <property type="entry name" value="PCMT"/>
    <property type="match status" value="1"/>
</dbReference>
<reference evidence="8 9" key="2">
    <citation type="journal article" date="2010" name="BMC Genomics">
        <title>The genome of Geobacter bemidjiensis, exemplar for the subsurface clade of Geobacter species that predominate in Fe(III)-reducing subsurface environments.</title>
        <authorList>
            <person name="Aklujkar M."/>
            <person name="Young N.D."/>
            <person name="Holmes D."/>
            <person name="Chavan M."/>
            <person name="Risso C."/>
            <person name="Kiss H.E."/>
            <person name="Han C.S."/>
            <person name="Land M.L."/>
            <person name="Lovley D.R."/>
        </authorList>
    </citation>
    <scope>NUCLEOTIDE SEQUENCE [LARGE SCALE GENOMIC DNA]</scope>
    <source>
        <strain evidence="9">ATCC BAA-1014 / DSM 16622 / JCM 12645 / Bem</strain>
    </source>
</reference>
<comment type="similarity">
    <text evidence="2 7">Belongs to the methyltransferase superfamily. L-isoaspartyl/D-aspartyl protein methyltransferase family.</text>
</comment>
<keyword evidence="5 7" id="KW-0808">Transferase</keyword>
<evidence type="ECO:0000256" key="3">
    <source>
        <dbReference type="ARBA" id="ARBA00022490"/>
    </source>
</evidence>
<dbReference type="EMBL" id="CP001124">
    <property type="protein sequence ID" value="ACH39690.2"/>
    <property type="molecule type" value="Genomic_DNA"/>
</dbReference>
<dbReference type="PANTHER" id="PTHR11579:SF0">
    <property type="entry name" value="PROTEIN-L-ISOASPARTATE(D-ASPARTATE) O-METHYLTRANSFERASE"/>
    <property type="match status" value="1"/>
</dbReference>
<name>B5EHF4_CITBB</name>
<dbReference type="SUPFAM" id="SSF53335">
    <property type="entry name" value="S-adenosyl-L-methionine-dependent methyltransferases"/>
    <property type="match status" value="1"/>
</dbReference>
<evidence type="ECO:0000256" key="2">
    <source>
        <dbReference type="ARBA" id="ARBA00005369"/>
    </source>
</evidence>
<keyword evidence="9" id="KW-1185">Reference proteome</keyword>
<dbReference type="STRING" id="404380.Gbem_2684"/>
<protein>
    <recommendedName>
        <fullName evidence="7">Protein-L-isoaspartate O-methyltransferase</fullName>
        <ecNumber evidence="7">2.1.1.77</ecNumber>
    </recommendedName>
    <alternativeName>
        <fullName evidence="7">L-isoaspartyl protein carboxyl methyltransferase</fullName>
    </alternativeName>
    <alternativeName>
        <fullName evidence="7">Protein L-isoaspartyl methyltransferase</fullName>
    </alternativeName>
    <alternativeName>
        <fullName evidence="7">Protein-beta-aspartate methyltransferase</fullName>
        <shortName evidence="7">PIMT</shortName>
    </alternativeName>
</protein>
<dbReference type="GO" id="GO:0030091">
    <property type="term" value="P:protein repair"/>
    <property type="evidence" value="ECO:0007669"/>
    <property type="project" value="UniProtKB-UniRule"/>
</dbReference>
<dbReference type="KEGG" id="gbm:Gbem_2684"/>
<evidence type="ECO:0000256" key="7">
    <source>
        <dbReference type="HAMAP-Rule" id="MF_00090"/>
    </source>
</evidence>
<dbReference type="GO" id="GO:0032259">
    <property type="term" value="P:methylation"/>
    <property type="evidence" value="ECO:0007669"/>
    <property type="project" value="UniProtKB-KW"/>
</dbReference>
<comment type="subcellular location">
    <subcellularLocation>
        <location evidence="1 7">Cytoplasm</location>
    </subcellularLocation>
</comment>
<dbReference type="OrthoDB" id="9810066at2"/>
<dbReference type="HOGENOM" id="CLU_055432_2_0_7"/>
<evidence type="ECO:0000313" key="8">
    <source>
        <dbReference type="EMBL" id="ACH39690.2"/>
    </source>
</evidence>
<dbReference type="AlphaFoldDB" id="B5EHF4"/>
<dbReference type="FunFam" id="3.40.50.150:FF:000010">
    <property type="entry name" value="Protein-L-isoaspartate O-methyltransferase"/>
    <property type="match status" value="1"/>
</dbReference>
<proteinExistence type="inferred from homology"/>
<organism evidence="8 9">
    <name type="scientific">Citrifermentans bemidjiense (strain ATCC BAA-1014 / DSM 16622 / JCM 12645 / Bem)</name>
    <name type="common">Geobacter bemidjiensis</name>
    <dbReference type="NCBI Taxonomy" id="404380"/>
    <lineage>
        <taxon>Bacteria</taxon>
        <taxon>Pseudomonadati</taxon>
        <taxon>Thermodesulfobacteriota</taxon>
        <taxon>Desulfuromonadia</taxon>
        <taxon>Geobacterales</taxon>
        <taxon>Geobacteraceae</taxon>
        <taxon>Citrifermentans</taxon>
    </lineage>
</organism>
<evidence type="ECO:0000256" key="1">
    <source>
        <dbReference type="ARBA" id="ARBA00004496"/>
    </source>
</evidence>
<comment type="catalytic activity">
    <reaction evidence="7">
        <text>[protein]-L-isoaspartate + S-adenosyl-L-methionine = [protein]-L-isoaspartate alpha-methyl ester + S-adenosyl-L-homocysteine</text>
        <dbReference type="Rhea" id="RHEA:12705"/>
        <dbReference type="Rhea" id="RHEA-COMP:12143"/>
        <dbReference type="Rhea" id="RHEA-COMP:12144"/>
        <dbReference type="ChEBI" id="CHEBI:57856"/>
        <dbReference type="ChEBI" id="CHEBI:59789"/>
        <dbReference type="ChEBI" id="CHEBI:90596"/>
        <dbReference type="ChEBI" id="CHEBI:90598"/>
        <dbReference type="EC" id="2.1.1.77"/>
    </reaction>
</comment>
<dbReference type="InterPro" id="IPR029063">
    <property type="entry name" value="SAM-dependent_MTases_sf"/>
</dbReference>
<dbReference type="Pfam" id="PF01135">
    <property type="entry name" value="PCMT"/>
    <property type="match status" value="1"/>
</dbReference>
<evidence type="ECO:0000256" key="6">
    <source>
        <dbReference type="ARBA" id="ARBA00022691"/>
    </source>
</evidence>
<keyword evidence="4 7" id="KW-0489">Methyltransferase</keyword>
<gene>
    <name evidence="8" type="primary">pcm-1</name>
    <name evidence="7" type="synonym">pcm</name>
    <name evidence="8" type="ordered locus">Gbem_2684</name>
</gene>
<keyword evidence="6 7" id="KW-0949">S-adenosyl-L-methionine</keyword>
<evidence type="ECO:0000256" key="5">
    <source>
        <dbReference type="ARBA" id="ARBA00022679"/>
    </source>
</evidence>
<feature type="active site" evidence="7">
    <location>
        <position position="60"/>
    </location>
</feature>
<dbReference type="GO" id="GO:0005737">
    <property type="term" value="C:cytoplasm"/>
    <property type="evidence" value="ECO:0007669"/>
    <property type="project" value="UniProtKB-SubCell"/>
</dbReference>
<accession>B5EHF4</accession>
<dbReference type="GO" id="GO:0004719">
    <property type="term" value="F:protein-L-isoaspartate (D-aspartate) O-methyltransferase activity"/>
    <property type="evidence" value="ECO:0007669"/>
    <property type="project" value="UniProtKB-UniRule"/>
</dbReference>
<dbReference type="PANTHER" id="PTHR11579">
    <property type="entry name" value="PROTEIN-L-ISOASPARTATE O-METHYLTRANSFERASE"/>
    <property type="match status" value="1"/>
</dbReference>
<sequence>MNSAVARKRMVAELVKRGITDQRVLGAMQEIPRHIFVEEAMSAQAYSDGSLPIGEKQTISQPYIVAKMTQLLALTGREKVLELGTGSGYQAAVLATLADRVCTVERIRPLALKARKALDSLRLLNVNLKIGDGTEGWAEEAPFDAILVTAGAPHLPDCLVQQLAPGGRLVIPVGDRIDQKLLLVTKGMDGSVATEECDGCRFVRLIGRNGWNDEQ</sequence>